<evidence type="ECO:0000313" key="3">
    <source>
        <dbReference type="EnsemblMetazoa" id="MDOA012416-PA"/>
    </source>
</evidence>
<proteinExistence type="predicted"/>
<gene>
    <name evidence="3" type="primary">101900663</name>
</gene>
<evidence type="ECO:0000256" key="1">
    <source>
        <dbReference type="SAM" id="MobiDB-lite"/>
    </source>
</evidence>
<dbReference type="VEuPathDB" id="VectorBase:MDOA012416"/>
<dbReference type="GO" id="GO:0051225">
    <property type="term" value="P:spindle assembly"/>
    <property type="evidence" value="ECO:0007669"/>
    <property type="project" value="InterPro"/>
</dbReference>
<dbReference type="STRING" id="7370.A0A1I8N7N1"/>
<dbReference type="PANTHER" id="PTHR16151:SF2">
    <property type="entry name" value="HAUS AUGMIN-LIKE COMPLEX SUBUNIT 6"/>
    <property type="match status" value="1"/>
</dbReference>
<dbReference type="PANTHER" id="PTHR16151">
    <property type="entry name" value="HAUS AUGMIN-LIKE COMPLEX SUBUNIT 6"/>
    <property type="match status" value="1"/>
</dbReference>
<dbReference type="InterPro" id="IPR028163">
    <property type="entry name" value="HAUS_6_N"/>
</dbReference>
<accession>A0A1I8N7N1</accession>
<dbReference type="InterPro" id="IPR026797">
    <property type="entry name" value="HAUS_6"/>
</dbReference>
<dbReference type="VEuPathDB" id="VectorBase:MDOMA2_005189"/>
<dbReference type="AlphaFoldDB" id="A0A1I8N7N1"/>
<evidence type="ECO:0000259" key="2">
    <source>
        <dbReference type="Pfam" id="PF14661"/>
    </source>
</evidence>
<feature type="region of interest" description="Disordered" evidence="1">
    <location>
        <begin position="568"/>
        <end position="588"/>
    </location>
</feature>
<dbReference type="Pfam" id="PF14661">
    <property type="entry name" value="HAUS6_N"/>
    <property type="match status" value="1"/>
</dbReference>
<reference evidence="3" key="1">
    <citation type="submission" date="2020-05" db="UniProtKB">
        <authorList>
            <consortium name="EnsemblMetazoa"/>
        </authorList>
    </citation>
    <scope>IDENTIFICATION</scope>
    <source>
        <strain evidence="3">Aabys</strain>
    </source>
</reference>
<dbReference type="RefSeq" id="XP_005182139.2">
    <property type="nucleotide sequence ID" value="XM_005182082.4"/>
</dbReference>
<dbReference type="EnsemblMetazoa" id="MDOA012416-RA">
    <property type="protein sequence ID" value="MDOA012416-PA"/>
    <property type="gene ID" value="MDOA012416"/>
</dbReference>
<name>A0A1I8N7N1_MUSDO</name>
<dbReference type="KEGG" id="mde:101900663"/>
<feature type="domain" description="HAUS augmin-like complex subunit 6 N-terminal" evidence="2">
    <location>
        <begin position="20"/>
        <end position="220"/>
    </location>
</feature>
<dbReference type="GO" id="GO:1990498">
    <property type="term" value="C:mitotic spindle microtubule"/>
    <property type="evidence" value="ECO:0007669"/>
    <property type="project" value="TreeGrafter"/>
</dbReference>
<dbReference type="OrthoDB" id="5575722at2759"/>
<sequence length="745" mass="84680">MDRTIIAPYRAEEKELSLILYNKLQGLAQLHPPTEDLKKCLSDEMFVKPNQQAFFQVMHYLFRLLDPNEFRKRFYWPITDKRSESNFRTSTVEYLKYLNEKHQLNWTHIKSYLVVMPGGMKFICFLLDFVHFIVQELIKQKEKQLNVDSTQYRDLVTDENLQKMCKQDTLAKEMASEFLASIDVINKRYMEKVQLLSQYLEELAGETDLNVDTLIDDRFLIDFEDSNAALFEKRFVVRTQNILEMEQHVVALKESMDRFYSKESGFKYEPQKVRQQLRSIRDNFAMENLSEASILCDDSVNINTLIKAFNSINETVQNELSAADKRPRAGIVKTRLSEVEKDLRQIESQITDFLMVIKSRRKKRHDDIPRTPVRHSVAHASGGTQFGSARRNLENNLLLKYVSTPPIKFEMSEGQHGPSRLSLIDSKSNANTNVSTFNSFLAPPRTIRQPRLNCSLADQSNVDLNSSMNRSKLIDPMQLLRSINKDSSKVVTTPKSNISGLGSRWKERQSLLADRDDEIPTIIVTDSPNGFKTPCTSKADSTTIARRQSLFSDMADISTTSTVTKKSSSFATSSGSPTMVQSPFTPFNSNERTRIARTSGHVWDNNSYTTSGNNSSSTSWSGMKKIGALKKVQDASINFANLSTSPSGRLEPLVTAQDFNIPKLQLNDNSMIDHNVSCNNNSLIGEHSNDDNSSQRSPFTMLLNKEDENDVLDACKNSPNPEGLLQDDEDALFNISDSVLKDVTM</sequence>
<dbReference type="GO" id="GO:0008017">
    <property type="term" value="F:microtubule binding"/>
    <property type="evidence" value="ECO:0007669"/>
    <property type="project" value="TreeGrafter"/>
</dbReference>
<feature type="compositionally biased region" description="Low complexity" evidence="1">
    <location>
        <begin position="568"/>
        <end position="578"/>
    </location>
</feature>
<feature type="compositionally biased region" description="Polar residues" evidence="1">
    <location>
        <begin position="579"/>
        <end position="588"/>
    </location>
</feature>
<dbReference type="eggNOG" id="ENOG502QV4W">
    <property type="taxonomic scope" value="Eukaryota"/>
</dbReference>
<protein>
    <recommendedName>
        <fullName evidence="2">HAUS augmin-like complex subunit 6 N-terminal domain-containing protein</fullName>
    </recommendedName>
</protein>
<dbReference type="GO" id="GO:0070652">
    <property type="term" value="C:HAUS complex"/>
    <property type="evidence" value="ECO:0007669"/>
    <property type="project" value="InterPro"/>
</dbReference>
<organism evidence="3">
    <name type="scientific">Musca domestica</name>
    <name type="common">House fly</name>
    <dbReference type="NCBI Taxonomy" id="7370"/>
    <lineage>
        <taxon>Eukaryota</taxon>
        <taxon>Metazoa</taxon>
        <taxon>Ecdysozoa</taxon>
        <taxon>Arthropoda</taxon>
        <taxon>Hexapoda</taxon>
        <taxon>Insecta</taxon>
        <taxon>Pterygota</taxon>
        <taxon>Neoptera</taxon>
        <taxon>Endopterygota</taxon>
        <taxon>Diptera</taxon>
        <taxon>Brachycera</taxon>
        <taxon>Muscomorpha</taxon>
        <taxon>Muscoidea</taxon>
        <taxon>Muscidae</taxon>
        <taxon>Musca</taxon>
    </lineage>
</organism>